<comment type="caution">
    <text evidence="1">The sequence shown here is derived from an EMBL/GenBank/DDBJ whole genome shotgun (WGS) entry which is preliminary data.</text>
</comment>
<organism evidence="1 2">
    <name type="scientific">Leucocoprinus birnbaumii</name>
    <dbReference type="NCBI Taxonomy" id="56174"/>
    <lineage>
        <taxon>Eukaryota</taxon>
        <taxon>Fungi</taxon>
        <taxon>Dikarya</taxon>
        <taxon>Basidiomycota</taxon>
        <taxon>Agaricomycotina</taxon>
        <taxon>Agaricomycetes</taxon>
        <taxon>Agaricomycetidae</taxon>
        <taxon>Agaricales</taxon>
        <taxon>Agaricineae</taxon>
        <taxon>Agaricaceae</taxon>
        <taxon>Leucocoprinus</taxon>
    </lineage>
</organism>
<sequence length="427" mass="48350">MVTSADFLIYGTLRILKPLQHQYLQDEHEFRTHPGHIKGACARGFDCSYRHVKQSGMAGEQDQTTEVDVEDGAVDFFSPEGLAIGVGSIYEERHNLNPSEVHNHLKDFLHDHYHFDTAARSAARAQEFLETVVKGNAIYHIGDALRFEPVNTAIGSLTGALSFQRGYFPIFQFFSCDFILKSTLHKNINALYTVIKNSHDHVFGTLQTCLEAMMAAKSWKDPNASLVSPLQNTLDGLTVFRTLTTVFLQYFQRYKDGVRSHSGVPQFIQRFSEWFNLWASDVSAIPARFDDTITSVSEDRRKLAVRHLSDEIDRLLAIVERESGLVLSLKKAPPRSNITHEQLNQAHTAQLAQTYDPPGQLRAEGPRHDNDFEAIEDIRIAPTHSELFSPIAPYMPVFSPNAPHHLPAGSMERHLDIQFRLLREELM</sequence>
<evidence type="ECO:0000313" key="1">
    <source>
        <dbReference type="EMBL" id="KAJ3552671.1"/>
    </source>
</evidence>
<dbReference type="Proteomes" id="UP001213000">
    <property type="component" value="Unassembled WGS sequence"/>
</dbReference>
<gene>
    <name evidence="1" type="ORF">NP233_g12825</name>
</gene>
<dbReference type="EMBL" id="JANIEX010002021">
    <property type="protein sequence ID" value="KAJ3552671.1"/>
    <property type="molecule type" value="Genomic_DNA"/>
</dbReference>
<name>A0AAD5VF18_9AGAR</name>
<protein>
    <recommendedName>
        <fullName evidence="3">C3H1-type domain-containing protein</fullName>
    </recommendedName>
</protein>
<dbReference type="AlphaFoldDB" id="A0AAD5VF18"/>
<reference evidence="1" key="1">
    <citation type="submission" date="2022-07" db="EMBL/GenBank/DDBJ databases">
        <title>Genome Sequence of Leucocoprinus birnbaumii.</title>
        <authorList>
            <person name="Buettner E."/>
        </authorList>
    </citation>
    <scope>NUCLEOTIDE SEQUENCE</scope>
    <source>
        <strain evidence="1">VT141</strain>
    </source>
</reference>
<proteinExistence type="predicted"/>
<accession>A0AAD5VF18</accession>
<evidence type="ECO:0000313" key="2">
    <source>
        <dbReference type="Proteomes" id="UP001213000"/>
    </source>
</evidence>
<keyword evidence="2" id="KW-1185">Reference proteome</keyword>
<evidence type="ECO:0008006" key="3">
    <source>
        <dbReference type="Google" id="ProtNLM"/>
    </source>
</evidence>